<dbReference type="PANTHER" id="PTHR15020">
    <property type="entry name" value="FLAVIN REDUCTASE-RELATED"/>
    <property type="match status" value="1"/>
</dbReference>
<dbReference type="KEGG" id="ccj:UL81_06155"/>
<proteinExistence type="predicted"/>
<dbReference type="AlphaFoldDB" id="A0A0F6TAP0"/>
<protein>
    <submittedName>
        <fullName evidence="1">NADH(P)-binding</fullName>
    </submittedName>
</protein>
<dbReference type="Pfam" id="PF13460">
    <property type="entry name" value="NAD_binding_10"/>
    <property type="match status" value="1"/>
</dbReference>
<dbReference type="InterPro" id="IPR016040">
    <property type="entry name" value="NAD(P)-bd_dom"/>
</dbReference>
<dbReference type="RefSeq" id="WP_035104667.1">
    <property type="nucleotide sequence ID" value="NZ_CP011311.1"/>
</dbReference>
<sequence length="223" mass="24043">MTDTKKKVLYIGGHGKVGLLAAPKLVKAGHTLDSLVRKEEQFDDIKELGANPVLADVTELTVSQWEELLRGYDVVVWGAGNGGRAGADATWAVDRDAALKNIDALENLHKEGNAPAYVMISYLGATTNTTDPDEASWYAYVESKKAVDKRLLDTDLDFVILGPSTLTEEPSQGIKVVPDDSKNITTKTSRELVAEVVTEVVGRDKFPASPLAFVDGEDAVNSI</sequence>
<dbReference type="Proteomes" id="UP000033566">
    <property type="component" value="Chromosome"/>
</dbReference>
<dbReference type="PANTHER" id="PTHR15020:SF50">
    <property type="entry name" value="UPF0659 PROTEIN YMR090W"/>
    <property type="match status" value="1"/>
</dbReference>
<dbReference type="HOGENOM" id="CLU_025711_1_1_11"/>
<dbReference type="InterPro" id="IPR036291">
    <property type="entry name" value="NAD(P)-bd_dom_sf"/>
</dbReference>
<gene>
    <name evidence="1" type="ORF">UL81_06155</name>
</gene>
<dbReference type="Gene3D" id="3.40.50.720">
    <property type="entry name" value="NAD(P)-binding Rossmann-like Domain"/>
    <property type="match status" value="1"/>
</dbReference>
<reference evidence="1 2" key="1">
    <citation type="journal article" date="2015" name="Genome Announc.">
        <title>Complete Genome Sequence of Corynebacterium camporealensis DSM 44610, Isolated from the Milk of a Manchega Sheep with Subclinical Mastitis.</title>
        <authorList>
            <person name="Ruckert C."/>
            <person name="Albersmeier A."/>
            <person name="Winkler A."/>
            <person name="Tauch A."/>
        </authorList>
    </citation>
    <scope>NUCLEOTIDE SEQUENCE [LARGE SCALE GENOMIC DNA]</scope>
    <source>
        <strain evidence="1 2">DSM 44610</strain>
    </source>
</reference>
<name>A0A0F6TAP0_9CORY</name>
<accession>A0A0F6TAP0</accession>
<dbReference type="OrthoDB" id="4248066at2"/>
<evidence type="ECO:0000313" key="2">
    <source>
        <dbReference type="Proteomes" id="UP000033566"/>
    </source>
</evidence>
<dbReference type="STRING" id="161896.UL81_06155"/>
<keyword evidence="2" id="KW-1185">Reference proteome</keyword>
<dbReference type="PATRIC" id="fig|161896.4.peg.1207"/>
<evidence type="ECO:0000313" key="1">
    <source>
        <dbReference type="EMBL" id="AKE39194.1"/>
    </source>
</evidence>
<dbReference type="EMBL" id="CP011311">
    <property type="protein sequence ID" value="AKE39194.1"/>
    <property type="molecule type" value="Genomic_DNA"/>
</dbReference>
<organism evidence="1 2">
    <name type="scientific">Corynebacterium camporealensis</name>
    <dbReference type="NCBI Taxonomy" id="161896"/>
    <lineage>
        <taxon>Bacteria</taxon>
        <taxon>Bacillati</taxon>
        <taxon>Actinomycetota</taxon>
        <taxon>Actinomycetes</taxon>
        <taxon>Mycobacteriales</taxon>
        <taxon>Corynebacteriaceae</taxon>
        <taxon>Corynebacterium</taxon>
    </lineage>
</organism>
<dbReference type="SUPFAM" id="SSF51735">
    <property type="entry name" value="NAD(P)-binding Rossmann-fold domains"/>
    <property type="match status" value="1"/>
</dbReference>